<dbReference type="Proteomes" id="UP000319483">
    <property type="component" value="Unassembled WGS sequence"/>
</dbReference>
<dbReference type="EMBL" id="VMHM01000001">
    <property type="protein sequence ID" value="TSK06410.1"/>
    <property type="molecule type" value="Genomic_DNA"/>
</dbReference>
<name>A0A556SZ29_9GAMM</name>
<organism evidence="2 3">
    <name type="scientific">Gilliamella apicola</name>
    <dbReference type="NCBI Taxonomy" id="1196095"/>
    <lineage>
        <taxon>Bacteria</taxon>
        <taxon>Pseudomonadati</taxon>
        <taxon>Pseudomonadota</taxon>
        <taxon>Gammaproteobacteria</taxon>
        <taxon>Orbales</taxon>
        <taxon>Orbaceae</taxon>
        <taxon>Gilliamella</taxon>
    </lineage>
</organism>
<dbReference type="RefSeq" id="WP_144091158.1">
    <property type="nucleotide sequence ID" value="NZ_CAMLRN010000003.1"/>
</dbReference>
<evidence type="ECO:0000313" key="3">
    <source>
        <dbReference type="Proteomes" id="UP000319483"/>
    </source>
</evidence>
<dbReference type="Pfam" id="PF03829">
    <property type="entry name" value="PTSIIA_gutA"/>
    <property type="match status" value="1"/>
</dbReference>
<dbReference type="InterPro" id="IPR036665">
    <property type="entry name" value="PTS_IIA_glucitol/sorbitol_sf"/>
</dbReference>
<dbReference type="AlphaFoldDB" id="A0A556SZ29"/>
<dbReference type="GO" id="GO:0005737">
    <property type="term" value="C:cytoplasm"/>
    <property type="evidence" value="ECO:0007669"/>
    <property type="project" value="InterPro"/>
</dbReference>
<dbReference type="GO" id="GO:0016301">
    <property type="term" value="F:kinase activity"/>
    <property type="evidence" value="ECO:0007669"/>
    <property type="project" value="TreeGrafter"/>
</dbReference>
<dbReference type="SUPFAM" id="SSF141530">
    <property type="entry name" value="PTSIIA/GutA-like"/>
    <property type="match status" value="1"/>
</dbReference>
<dbReference type="GO" id="GO:0009401">
    <property type="term" value="P:phosphoenolpyruvate-dependent sugar phosphotransferase system"/>
    <property type="evidence" value="ECO:0007669"/>
    <property type="project" value="InterPro"/>
</dbReference>
<evidence type="ECO:0000313" key="2">
    <source>
        <dbReference type="EMBL" id="TSK06410.1"/>
    </source>
</evidence>
<dbReference type="GO" id="GO:0008982">
    <property type="term" value="F:protein-N(PI)-phosphohistidine-sugar phosphotransferase activity"/>
    <property type="evidence" value="ECO:0007669"/>
    <property type="project" value="InterPro"/>
</dbReference>
<dbReference type="PANTHER" id="PTHR40398">
    <property type="entry name" value="PTS SYSTEM GLUCITOL/SORBITOL-SPECIFIC EIIA COMPONENT"/>
    <property type="match status" value="1"/>
</dbReference>
<dbReference type="PROSITE" id="PS51097">
    <property type="entry name" value="PTS_EIIA_TYPE_5"/>
    <property type="match status" value="1"/>
</dbReference>
<dbReference type="InterPro" id="IPR004716">
    <property type="entry name" value="PTS_IIA_glucitol/sorbitol-sp"/>
</dbReference>
<sequence>MSRSVITDIGAIVPEFEEEKVIILFGPMATPDLREICVIHEFHKKPNQTLIEGKEFMLGEHKYIIKQVGSEANKNFEELGHISIYFKQSDSDILPGAIAVEPDVFPKLNIGDNICFDLG</sequence>
<comment type="caution">
    <text evidence="2">The sequence shown here is derived from an EMBL/GenBank/DDBJ whole genome shotgun (WGS) entry which is preliminary data.</text>
</comment>
<proteinExistence type="predicted"/>
<dbReference type="Gene3D" id="2.40.33.40">
    <property type="entry name" value="Phosphotransferase system, glucitol/sorbitol-specific IIA component"/>
    <property type="match status" value="1"/>
</dbReference>
<accession>A0A556SZ29</accession>
<protein>
    <submittedName>
        <fullName evidence="2">PTS sorbitol transporter subunit IIA</fullName>
    </submittedName>
</protein>
<reference evidence="2 3" key="1">
    <citation type="submission" date="2019-07" db="EMBL/GenBank/DDBJ databases">
        <title>Gilliamella genomes.</title>
        <authorList>
            <person name="Zheng H."/>
        </authorList>
    </citation>
    <scope>NUCLEOTIDE SEQUENCE [LARGE SCALE GENOMIC DNA]</scope>
    <source>
        <strain evidence="2 3">W8127</strain>
    </source>
</reference>
<gene>
    <name evidence="2" type="ORF">FPQ15_00820</name>
</gene>
<evidence type="ECO:0000256" key="1">
    <source>
        <dbReference type="PROSITE-ProRule" id="PRU00420"/>
    </source>
</evidence>
<feature type="modified residue" description="Phosphohistidine; by HPr" evidence="1">
    <location>
        <position position="40"/>
    </location>
</feature>
<dbReference type="PANTHER" id="PTHR40398:SF1">
    <property type="entry name" value="PTS SYSTEM GLUCITOL_SORBITOL-SPECIFIC EIIA COMPONENT"/>
    <property type="match status" value="1"/>
</dbReference>